<proteinExistence type="predicted"/>
<feature type="region of interest" description="Disordered" evidence="1">
    <location>
        <begin position="74"/>
        <end position="98"/>
    </location>
</feature>
<name>A0AAN7RAS6_TRANT</name>
<accession>A0AAN7RAS6</accession>
<dbReference type="Proteomes" id="UP001346149">
    <property type="component" value="Unassembled WGS sequence"/>
</dbReference>
<evidence type="ECO:0000313" key="3">
    <source>
        <dbReference type="EMBL" id="KAK4792138.1"/>
    </source>
</evidence>
<evidence type="ECO:0000256" key="2">
    <source>
        <dbReference type="SAM" id="SignalP"/>
    </source>
</evidence>
<dbReference type="EMBL" id="JAXQNO010000008">
    <property type="protein sequence ID" value="KAK4792138.1"/>
    <property type="molecule type" value="Genomic_DNA"/>
</dbReference>
<keyword evidence="4" id="KW-1185">Reference proteome</keyword>
<protein>
    <submittedName>
        <fullName evidence="3">Uncharacterized protein</fullName>
    </submittedName>
</protein>
<evidence type="ECO:0000256" key="1">
    <source>
        <dbReference type="SAM" id="MobiDB-lite"/>
    </source>
</evidence>
<sequence>MSMLFFFFFFFFFFCLKPFRPSIIMKKWLNIKPKVHDFSEDEVDTETDSEDDGGKIVVANDSTMNAVSFVKGQDYRHQGDNNSGPAQRTPAECPSRTSGNFASSPSIFFLGRNPLYFL</sequence>
<comment type="caution">
    <text evidence="3">The sequence shown here is derived from an EMBL/GenBank/DDBJ whole genome shotgun (WGS) entry which is preliminary data.</text>
</comment>
<organism evidence="3 4">
    <name type="scientific">Trapa natans</name>
    <name type="common">Water chestnut</name>
    <dbReference type="NCBI Taxonomy" id="22666"/>
    <lineage>
        <taxon>Eukaryota</taxon>
        <taxon>Viridiplantae</taxon>
        <taxon>Streptophyta</taxon>
        <taxon>Embryophyta</taxon>
        <taxon>Tracheophyta</taxon>
        <taxon>Spermatophyta</taxon>
        <taxon>Magnoliopsida</taxon>
        <taxon>eudicotyledons</taxon>
        <taxon>Gunneridae</taxon>
        <taxon>Pentapetalae</taxon>
        <taxon>rosids</taxon>
        <taxon>malvids</taxon>
        <taxon>Myrtales</taxon>
        <taxon>Lythraceae</taxon>
        <taxon>Trapa</taxon>
    </lineage>
</organism>
<feature type="chain" id="PRO_5043029065" evidence="2">
    <location>
        <begin position="19"/>
        <end position="118"/>
    </location>
</feature>
<keyword evidence="2" id="KW-0732">Signal</keyword>
<evidence type="ECO:0000313" key="4">
    <source>
        <dbReference type="Proteomes" id="UP001346149"/>
    </source>
</evidence>
<feature type="signal peptide" evidence="2">
    <location>
        <begin position="1"/>
        <end position="18"/>
    </location>
</feature>
<gene>
    <name evidence="3" type="ORF">SAY86_022573</name>
</gene>
<reference evidence="3 4" key="1">
    <citation type="journal article" date="2023" name="Hortic Res">
        <title>Pangenome of water caltrop reveals structural variations and asymmetric subgenome divergence after allopolyploidization.</title>
        <authorList>
            <person name="Zhang X."/>
            <person name="Chen Y."/>
            <person name="Wang L."/>
            <person name="Yuan Y."/>
            <person name="Fang M."/>
            <person name="Shi L."/>
            <person name="Lu R."/>
            <person name="Comes H.P."/>
            <person name="Ma Y."/>
            <person name="Chen Y."/>
            <person name="Huang G."/>
            <person name="Zhou Y."/>
            <person name="Zheng Z."/>
            <person name="Qiu Y."/>
        </authorList>
    </citation>
    <scope>NUCLEOTIDE SEQUENCE [LARGE SCALE GENOMIC DNA]</scope>
    <source>
        <strain evidence="3">F231</strain>
    </source>
</reference>
<dbReference type="AlphaFoldDB" id="A0AAN7RAS6"/>